<dbReference type="InterPro" id="IPR045076">
    <property type="entry name" value="MutS"/>
</dbReference>
<keyword evidence="4" id="KW-0472">Membrane</keyword>
<protein>
    <submittedName>
        <fullName evidence="6">DNA mismatch repair ATPase MutS</fullName>
    </submittedName>
</protein>
<keyword evidence="4" id="KW-0812">Transmembrane</keyword>
<dbReference type="GO" id="GO:0006298">
    <property type="term" value="P:mismatch repair"/>
    <property type="evidence" value="ECO:0007669"/>
    <property type="project" value="InterPro"/>
</dbReference>
<evidence type="ECO:0000259" key="5">
    <source>
        <dbReference type="SMART" id="SM00534"/>
    </source>
</evidence>
<dbReference type="Proteomes" id="UP000199421">
    <property type="component" value="Unassembled WGS sequence"/>
</dbReference>
<feature type="domain" description="DNA mismatch repair proteins mutS family" evidence="5">
    <location>
        <begin position="426"/>
        <end position="597"/>
    </location>
</feature>
<dbReference type="InterPro" id="IPR036187">
    <property type="entry name" value="DNA_mismatch_repair_MutS_sf"/>
</dbReference>
<evidence type="ECO:0000256" key="3">
    <source>
        <dbReference type="ARBA" id="ARBA00023125"/>
    </source>
</evidence>
<dbReference type="GO" id="GO:0005829">
    <property type="term" value="C:cytosol"/>
    <property type="evidence" value="ECO:0007669"/>
    <property type="project" value="TreeGrafter"/>
</dbReference>
<keyword evidence="4" id="KW-1133">Transmembrane helix</keyword>
<dbReference type="Gene3D" id="3.40.50.300">
    <property type="entry name" value="P-loop containing nucleotide triphosphate hydrolases"/>
    <property type="match status" value="1"/>
</dbReference>
<dbReference type="Gene3D" id="1.10.1420.10">
    <property type="match status" value="1"/>
</dbReference>
<evidence type="ECO:0000313" key="6">
    <source>
        <dbReference type="EMBL" id="SEM43166.1"/>
    </source>
</evidence>
<dbReference type="Pfam" id="PF00488">
    <property type="entry name" value="MutS_V"/>
    <property type="match status" value="1"/>
</dbReference>
<proteinExistence type="predicted"/>
<dbReference type="EMBL" id="FOAF01000012">
    <property type="protein sequence ID" value="SEM43166.1"/>
    <property type="molecule type" value="Genomic_DNA"/>
</dbReference>
<evidence type="ECO:0000256" key="2">
    <source>
        <dbReference type="ARBA" id="ARBA00022840"/>
    </source>
</evidence>
<dbReference type="InterPro" id="IPR027417">
    <property type="entry name" value="P-loop_NTPase"/>
</dbReference>
<dbReference type="GO" id="GO:0140664">
    <property type="term" value="F:ATP-dependent DNA damage sensor activity"/>
    <property type="evidence" value="ECO:0007669"/>
    <property type="project" value="InterPro"/>
</dbReference>
<evidence type="ECO:0000256" key="4">
    <source>
        <dbReference type="SAM" id="Phobius"/>
    </source>
</evidence>
<keyword evidence="1" id="KW-0547">Nucleotide-binding</keyword>
<dbReference type="SUPFAM" id="SSF48334">
    <property type="entry name" value="DNA repair protein MutS, domain III"/>
    <property type="match status" value="1"/>
</dbReference>
<keyword evidence="2" id="KW-0067">ATP-binding</keyword>
<dbReference type="RefSeq" id="WP_093331720.1">
    <property type="nucleotide sequence ID" value="NZ_FOAF01000012.1"/>
</dbReference>
<dbReference type="GO" id="GO:0030983">
    <property type="term" value="F:mismatched DNA binding"/>
    <property type="evidence" value="ECO:0007669"/>
    <property type="project" value="InterPro"/>
</dbReference>
<name>A0A1H7YAA8_OLID1</name>
<dbReference type="GO" id="GO:0005524">
    <property type="term" value="F:ATP binding"/>
    <property type="evidence" value="ECO:0007669"/>
    <property type="project" value="UniProtKB-KW"/>
</dbReference>
<feature type="transmembrane region" description="Helical" evidence="4">
    <location>
        <begin position="32"/>
        <end position="49"/>
    </location>
</feature>
<keyword evidence="3" id="KW-0238">DNA-binding</keyword>
<organism evidence="6 7">
    <name type="scientific">Olivibacter domesticus</name>
    <name type="common">Pseudosphingobacterium domesticum</name>
    <dbReference type="NCBI Taxonomy" id="407022"/>
    <lineage>
        <taxon>Bacteria</taxon>
        <taxon>Pseudomonadati</taxon>
        <taxon>Bacteroidota</taxon>
        <taxon>Sphingobacteriia</taxon>
        <taxon>Sphingobacteriales</taxon>
        <taxon>Sphingobacteriaceae</taxon>
        <taxon>Olivibacter</taxon>
    </lineage>
</organism>
<feature type="transmembrane region" description="Helical" evidence="4">
    <location>
        <begin position="55"/>
        <end position="73"/>
    </location>
</feature>
<dbReference type="PANTHER" id="PTHR11361">
    <property type="entry name" value="DNA MISMATCH REPAIR PROTEIN MUTS FAMILY MEMBER"/>
    <property type="match status" value="1"/>
</dbReference>
<sequence>MDIPILTLYQEKLSVAKTEIDRLESLSNRYSIARLVLIILGGAIIFMVVQTELVWLTLLTSFIVLLIFIGLVAKQSKLDKQKEDREDELLVAQNELDHIEGKDGIYNDGSQFINDKHPYSSDLDLFGQKSLYHKINRTATPEGNNILATWLSDTSVRDNILLRQEAVKELVEDPSWCLNTLARLVFSLKEKRDFKSMLINYLNKSYYDFGNKTLQLYTKLSPWFILGFLLLSTFFSMFLQIAVFLIAINVLLTLGYARKVTLVAEGIGKTGNLLKRFGRAFAIIENREWYSKLFCEMLLLKSGNKNSQPAISKTIEELGILINKLDYRLNIFVSMFLNGFLLWDFRQVFAIIKWRKSHQYEMAQVFDDLSTMEALISISLLKINNPSWSWPIILSGHEHRFQAKELGHPLISPTVSVVNDYTLVDHRIALITGSNMAGKSTFLRTVGANVVLALCGAPVYAKELHLSVMNLVTYMRIRDSLNESTSTFKAELNRLEMILQVVSTIKNTFFLVDEMLRGTNSVDKYLGSKAVIEKLIKDGGVGIVATHDLQLARLEEEYQNYLKNYHFDIQVIDGEMLFDYQLKEGACTIFNASMLLKKIGIDISV</sequence>
<dbReference type="OrthoDB" id="1097361at2"/>
<accession>A0A1H7YAA8</accession>
<dbReference type="SUPFAM" id="SSF52540">
    <property type="entry name" value="P-loop containing nucleoside triphosphate hydrolases"/>
    <property type="match status" value="1"/>
</dbReference>
<feature type="transmembrane region" description="Helical" evidence="4">
    <location>
        <begin position="223"/>
        <end position="252"/>
    </location>
</feature>
<evidence type="ECO:0000313" key="7">
    <source>
        <dbReference type="Proteomes" id="UP000199421"/>
    </source>
</evidence>
<dbReference type="STRING" id="407022.SAMN05661044_05187"/>
<gene>
    <name evidence="6" type="ORF">SAMN05661044_05187</name>
</gene>
<dbReference type="PANTHER" id="PTHR11361:SF99">
    <property type="entry name" value="DNA MISMATCH REPAIR PROTEIN"/>
    <property type="match status" value="1"/>
</dbReference>
<reference evidence="7" key="1">
    <citation type="submission" date="2016-10" db="EMBL/GenBank/DDBJ databases">
        <authorList>
            <person name="Varghese N."/>
            <person name="Submissions S."/>
        </authorList>
    </citation>
    <scope>NUCLEOTIDE SEQUENCE [LARGE SCALE GENOMIC DNA]</scope>
    <source>
        <strain evidence="7">DSM 18733</strain>
    </source>
</reference>
<dbReference type="InterPro" id="IPR000432">
    <property type="entry name" value="DNA_mismatch_repair_MutS_C"/>
</dbReference>
<evidence type="ECO:0000256" key="1">
    <source>
        <dbReference type="ARBA" id="ARBA00022741"/>
    </source>
</evidence>
<dbReference type="SMART" id="SM00534">
    <property type="entry name" value="MUTSac"/>
    <property type="match status" value="1"/>
</dbReference>
<keyword evidence="7" id="KW-1185">Reference proteome</keyword>
<dbReference type="AlphaFoldDB" id="A0A1H7YAA8"/>